<evidence type="ECO:0000259" key="1">
    <source>
        <dbReference type="PROSITE" id="PS51837"/>
    </source>
</evidence>
<feature type="domain" description="LITAF" evidence="1">
    <location>
        <begin position="1"/>
        <end position="69"/>
    </location>
</feature>
<dbReference type="OrthoDB" id="4713066at2759"/>
<sequence length="70" mass="8316">MDSIMTLKNDSEEYIEEFRRKSIKKTCPNCSSYIKTEVSMCCLPYYVKWFKTAEHYCPICDVLLGKYPNE</sequence>
<reference evidence="2" key="1">
    <citation type="submission" date="2013-04" db="EMBL/GenBank/DDBJ databases">
        <authorList>
            <person name="Qu J."/>
            <person name="Murali S.C."/>
            <person name="Bandaranaike D."/>
            <person name="Bellair M."/>
            <person name="Blankenburg K."/>
            <person name="Chao H."/>
            <person name="Dinh H."/>
            <person name="Doddapaneni H."/>
            <person name="Downs B."/>
            <person name="Dugan-Rocha S."/>
            <person name="Elkadiri S."/>
            <person name="Gnanaolivu R.D."/>
            <person name="Hernandez B."/>
            <person name="Javaid M."/>
            <person name="Jayaseelan J.C."/>
            <person name="Lee S."/>
            <person name="Li M."/>
            <person name="Ming W."/>
            <person name="Munidasa M."/>
            <person name="Muniz J."/>
            <person name="Nguyen L."/>
            <person name="Ongeri F."/>
            <person name="Osuji N."/>
            <person name="Pu L.-L."/>
            <person name="Puazo M."/>
            <person name="Qu C."/>
            <person name="Quiroz J."/>
            <person name="Raj R."/>
            <person name="Weissenberger G."/>
            <person name="Xin Y."/>
            <person name="Zou X."/>
            <person name="Han Y."/>
            <person name="Richards S."/>
            <person name="Worley K."/>
            <person name="Muzny D."/>
            <person name="Gibbs R."/>
        </authorList>
    </citation>
    <scope>NUCLEOTIDE SEQUENCE</scope>
    <source>
        <strain evidence="2">Sampled in the wild</strain>
    </source>
</reference>
<dbReference type="EMBL" id="KZ308371">
    <property type="protein sequence ID" value="KAG8228392.1"/>
    <property type="molecule type" value="Genomic_DNA"/>
</dbReference>
<evidence type="ECO:0000313" key="2">
    <source>
        <dbReference type="EMBL" id="KAG8228392.1"/>
    </source>
</evidence>
<name>A0A8K0K4V1_LADFU</name>
<dbReference type="AlphaFoldDB" id="A0A8K0K4V1"/>
<protein>
    <recommendedName>
        <fullName evidence="1">LITAF domain-containing protein</fullName>
    </recommendedName>
</protein>
<organism evidence="2 3">
    <name type="scientific">Ladona fulva</name>
    <name type="common">Scarce chaser dragonfly</name>
    <name type="synonym">Libellula fulva</name>
    <dbReference type="NCBI Taxonomy" id="123851"/>
    <lineage>
        <taxon>Eukaryota</taxon>
        <taxon>Metazoa</taxon>
        <taxon>Ecdysozoa</taxon>
        <taxon>Arthropoda</taxon>
        <taxon>Hexapoda</taxon>
        <taxon>Insecta</taxon>
        <taxon>Pterygota</taxon>
        <taxon>Palaeoptera</taxon>
        <taxon>Odonata</taxon>
        <taxon>Epiprocta</taxon>
        <taxon>Anisoptera</taxon>
        <taxon>Libelluloidea</taxon>
        <taxon>Libellulidae</taxon>
        <taxon>Ladona</taxon>
    </lineage>
</organism>
<dbReference type="Pfam" id="PF10601">
    <property type="entry name" value="zf-LITAF-like"/>
    <property type="match status" value="1"/>
</dbReference>
<evidence type="ECO:0000313" key="3">
    <source>
        <dbReference type="Proteomes" id="UP000792457"/>
    </source>
</evidence>
<dbReference type="Proteomes" id="UP000792457">
    <property type="component" value="Unassembled WGS sequence"/>
</dbReference>
<dbReference type="PROSITE" id="PS51837">
    <property type="entry name" value="LITAF"/>
    <property type="match status" value="1"/>
</dbReference>
<keyword evidence="3" id="KW-1185">Reference proteome</keyword>
<reference evidence="2" key="2">
    <citation type="submission" date="2017-10" db="EMBL/GenBank/DDBJ databases">
        <title>Ladona fulva Genome sequencing and assembly.</title>
        <authorList>
            <person name="Murali S."/>
            <person name="Richards S."/>
            <person name="Bandaranaike D."/>
            <person name="Bellair M."/>
            <person name="Blankenburg K."/>
            <person name="Chao H."/>
            <person name="Dinh H."/>
            <person name="Doddapaneni H."/>
            <person name="Dugan-Rocha S."/>
            <person name="Elkadiri S."/>
            <person name="Gnanaolivu R."/>
            <person name="Hernandez B."/>
            <person name="Skinner E."/>
            <person name="Javaid M."/>
            <person name="Lee S."/>
            <person name="Li M."/>
            <person name="Ming W."/>
            <person name="Munidasa M."/>
            <person name="Muniz J."/>
            <person name="Nguyen L."/>
            <person name="Hughes D."/>
            <person name="Osuji N."/>
            <person name="Pu L.-L."/>
            <person name="Puazo M."/>
            <person name="Qu C."/>
            <person name="Quiroz J."/>
            <person name="Raj R."/>
            <person name="Weissenberger G."/>
            <person name="Xin Y."/>
            <person name="Zou X."/>
            <person name="Han Y."/>
            <person name="Worley K."/>
            <person name="Muzny D."/>
            <person name="Gibbs R."/>
        </authorList>
    </citation>
    <scope>NUCLEOTIDE SEQUENCE</scope>
    <source>
        <strain evidence="2">Sampled in the wild</strain>
    </source>
</reference>
<comment type="caution">
    <text evidence="2">The sequence shown here is derived from an EMBL/GenBank/DDBJ whole genome shotgun (WGS) entry which is preliminary data.</text>
</comment>
<proteinExistence type="predicted"/>
<dbReference type="InterPro" id="IPR006629">
    <property type="entry name" value="LITAF"/>
</dbReference>
<accession>A0A8K0K4V1</accession>
<gene>
    <name evidence="2" type="ORF">J437_LFUL003864</name>
</gene>